<organism evidence="1 2">
    <name type="scientific">Bradyrhizobium yuanmingense</name>
    <dbReference type="NCBI Taxonomy" id="108015"/>
    <lineage>
        <taxon>Bacteria</taxon>
        <taxon>Pseudomonadati</taxon>
        <taxon>Pseudomonadota</taxon>
        <taxon>Alphaproteobacteria</taxon>
        <taxon>Hyphomicrobiales</taxon>
        <taxon>Nitrobacteraceae</taxon>
        <taxon>Bradyrhizobium</taxon>
    </lineage>
</organism>
<evidence type="ECO:0000313" key="1">
    <source>
        <dbReference type="EMBL" id="SCB53578.1"/>
    </source>
</evidence>
<protein>
    <submittedName>
        <fullName evidence="1">Uncharacterized protein</fullName>
    </submittedName>
</protein>
<name>A0A1C3XMT3_9BRAD</name>
<dbReference type="AlphaFoldDB" id="A0A1C3XMT3"/>
<reference evidence="1 2" key="1">
    <citation type="submission" date="2016-08" db="EMBL/GenBank/DDBJ databases">
        <authorList>
            <person name="Seilhamer J.J."/>
        </authorList>
    </citation>
    <scope>NUCLEOTIDE SEQUENCE [LARGE SCALE GENOMIC DNA]</scope>
    <source>
        <strain evidence="1 2">CCBAU 10071</strain>
    </source>
</reference>
<gene>
    <name evidence="1" type="ORF">GA0061099_10741</name>
</gene>
<accession>A0A1C3XMT3</accession>
<evidence type="ECO:0000313" key="2">
    <source>
        <dbReference type="Proteomes" id="UP000183174"/>
    </source>
</evidence>
<dbReference type="Proteomes" id="UP000183174">
    <property type="component" value="Unassembled WGS sequence"/>
</dbReference>
<dbReference type="EMBL" id="FMAE01000074">
    <property type="protein sequence ID" value="SCB53578.1"/>
    <property type="molecule type" value="Genomic_DNA"/>
</dbReference>
<proteinExistence type="predicted"/>
<sequence length="76" mass="8697">MYNRLALWGRWSWNAIEPLLEDRFDAWVVVSLDLKRAQRGRLEALGANALLKPDYAQARTIALIGIGRLSMIQSTR</sequence>